<comment type="caution">
    <text evidence="2">The sequence shown here is derived from an EMBL/GenBank/DDBJ whole genome shotgun (WGS) entry which is preliminary data.</text>
</comment>
<keyword evidence="2" id="KW-0489">Methyltransferase</keyword>
<dbReference type="GO" id="GO:0032259">
    <property type="term" value="P:methylation"/>
    <property type="evidence" value="ECO:0007669"/>
    <property type="project" value="UniProtKB-KW"/>
</dbReference>
<sequence length="166" mass="18513">MPSISHKIQPCLWFDSQAEQAARYYTGIFPGSSISSVSLYTEAGQEIHGRPPGSVMVVAFELAGCRFTALNGGPIFKFTEAVSLIINCDNQDEIDYYWHHLGEGGDPAAQQCGWLKDKYGLSWQIVPAVISDMMRDTESGKAQRVMTALLRMRKIDFAELQRAYRG</sequence>
<reference evidence="2 3" key="1">
    <citation type="submission" date="2020-08" db="EMBL/GenBank/DDBJ databases">
        <title>Genomic Encyclopedia of Type Strains, Phase III (KMG-III): the genomes of soil and plant-associated and newly described type strains.</title>
        <authorList>
            <person name="Whitman W."/>
        </authorList>
    </citation>
    <scope>NUCLEOTIDE SEQUENCE [LARGE SCALE GENOMIC DNA]</scope>
    <source>
        <strain evidence="2 3">CECT 8897</strain>
    </source>
</reference>
<dbReference type="EMBL" id="JACHXD010000008">
    <property type="protein sequence ID" value="MBB3119976.1"/>
    <property type="molecule type" value="Genomic_DNA"/>
</dbReference>
<proteinExistence type="predicted"/>
<organism evidence="2 3">
    <name type="scientific">Pseudoduganella violacea</name>
    <dbReference type="NCBI Taxonomy" id="1715466"/>
    <lineage>
        <taxon>Bacteria</taxon>
        <taxon>Pseudomonadati</taxon>
        <taxon>Pseudomonadota</taxon>
        <taxon>Betaproteobacteria</taxon>
        <taxon>Burkholderiales</taxon>
        <taxon>Oxalobacteraceae</taxon>
        <taxon>Telluria group</taxon>
        <taxon>Pseudoduganella</taxon>
    </lineage>
</organism>
<dbReference type="AlphaFoldDB" id="A0A7W5FUQ8"/>
<name>A0A7W5FUQ8_9BURK</name>
<dbReference type="GO" id="GO:0008168">
    <property type="term" value="F:methyltransferase activity"/>
    <property type="evidence" value="ECO:0007669"/>
    <property type="project" value="UniProtKB-KW"/>
</dbReference>
<feature type="domain" description="PhnB-like" evidence="1">
    <location>
        <begin position="7"/>
        <end position="126"/>
    </location>
</feature>
<dbReference type="CDD" id="cd06588">
    <property type="entry name" value="PhnB_like"/>
    <property type="match status" value="1"/>
</dbReference>
<keyword evidence="3" id="KW-1185">Reference proteome</keyword>
<evidence type="ECO:0000259" key="1">
    <source>
        <dbReference type="Pfam" id="PF06983"/>
    </source>
</evidence>
<dbReference type="InterPro" id="IPR029068">
    <property type="entry name" value="Glyas_Bleomycin-R_OHBP_Dase"/>
</dbReference>
<dbReference type="Proteomes" id="UP000541535">
    <property type="component" value="Unassembled WGS sequence"/>
</dbReference>
<accession>A0A7W5FUQ8</accession>
<keyword evidence="2" id="KW-0830">Ubiquinone</keyword>
<dbReference type="Pfam" id="PF06983">
    <property type="entry name" value="3-dmu-9_3-mt"/>
    <property type="match status" value="1"/>
</dbReference>
<evidence type="ECO:0000313" key="2">
    <source>
        <dbReference type="EMBL" id="MBB3119976.1"/>
    </source>
</evidence>
<dbReference type="RefSeq" id="WP_183441778.1">
    <property type="nucleotide sequence ID" value="NZ_JACHXD010000008.1"/>
</dbReference>
<dbReference type="PIRSF" id="PIRSF021700">
    <property type="entry name" value="3_dmu_93_MTrfase"/>
    <property type="match status" value="1"/>
</dbReference>
<dbReference type="PANTHER" id="PTHR33990:SF2">
    <property type="entry name" value="PHNB-LIKE DOMAIN-CONTAINING PROTEIN"/>
    <property type="match status" value="1"/>
</dbReference>
<gene>
    <name evidence="2" type="ORF">FHS03_003035</name>
</gene>
<dbReference type="SUPFAM" id="SSF54593">
    <property type="entry name" value="Glyoxalase/Bleomycin resistance protein/Dihydroxybiphenyl dioxygenase"/>
    <property type="match status" value="1"/>
</dbReference>
<dbReference type="InterPro" id="IPR028973">
    <property type="entry name" value="PhnB-like"/>
</dbReference>
<keyword evidence="2" id="KW-0808">Transferase</keyword>
<evidence type="ECO:0000313" key="3">
    <source>
        <dbReference type="Proteomes" id="UP000541535"/>
    </source>
</evidence>
<dbReference type="InterPro" id="IPR009725">
    <property type="entry name" value="3_dmu_93_MTrfase"/>
</dbReference>
<protein>
    <submittedName>
        <fullName evidence="2">Putative 3-demethylubiquinone-9 3-methyltransferase (Glyoxalase superfamily)</fullName>
    </submittedName>
</protein>
<dbReference type="Gene3D" id="3.10.180.10">
    <property type="entry name" value="2,3-Dihydroxybiphenyl 1,2-Dioxygenase, domain 1"/>
    <property type="match status" value="1"/>
</dbReference>
<dbReference type="PANTHER" id="PTHR33990">
    <property type="entry name" value="PROTEIN YJDN-RELATED"/>
    <property type="match status" value="1"/>
</dbReference>